<dbReference type="OrthoDB" id="975384at2"/>
<keyword evidence="5" id="KW-1185">Reference proteome</keyword>
<feature type="signal peptide" evidence="2">
    <location>
        <begin position="1"/>
        <end position="21"/>
    </location>
</feature>
<organism evidence="4 5">
    <name type="scientific">Formosa agariphila (strain DSM 15362 / KCTC 12365 / LMG 23005 / KMM 3901 / M-2Alg 35-1)</name>
    <dbReference type="NCBI Taxonomy" id="1347342"/>
    <lineage>
        <taxon>Bacteria</taxon>
        <taxon>Pseudomonadati</taxon>
        <taxon>Bacteroidota</taxon>
        <taxon>Flavobacteriia</taxon>
        <taxon>Flavobacteriales</taxon>
        <taxon>Flavobacteriaceae</taxon>
        <taxon>Formosa</taxon>
    </lineage>
</organism>
<evidence type="ECO:0000256" key="1">
    <source>
        <dbReference type="ARBA" id="ARBA00022729"/>
    </source>
</evidence>
<dbReference type="EMBL" id="HG315671">
    <property type="protein sequence ID" value="CDF80652.1"/>
    <property type="molecule type" value="Genomic_DNA"/>
</dbReference>
<dbReference type="Proteomes" id="UP000016160">
    <property type="component" value="Chromosome"/>
</dbReference>
<dbReference type="PATRIC" id="fig|1347342.6.peg.2958"/>
<dbReference type="HOGENOM" id="CLU_379369_0_0_10"/>
<dbReference type="AlphaFoldDB" id="T2KP71"/>
<protein>
    <recommendedName>
        <fullName evidence="3">Secretion system C-terminal sorting domain-containing protein</fullName>
    </recommendedName>
</protein>
<name>T2KP71_FORAG</name>
<gene>
    <name evidence="4" type="ORF">BN863_29400</name>
</gene>
<dbReference type="eggNOG" id="COG3291">
    <property type="taxonomic scope" value="Bacteria"/>
</dbReference>
<dbReference type="Pfam" id="PF18962">
    <property type="entry name" value="Por_Secre_tail"/>
    <property type="match status" value="1"/>
</dbReference>
<feature type="domain" description="Secretion system C-terminal sorting" evidence="3">
    <location>
        <begin position="664"/>
        <end position="728"/>
    </location>
</feature>
<feature type="chain" id="PRO_5004602748" description="Secretion system C-terminal sorting domain-containing protein" evidence="2">
    <location>
        <begin position="22"/>
        <end position="730"/>
    </location>
</feature>
<dbReference type="NCBIfam" id="TIGR04183">
    <property type="entry name" value="Por_Secre_tail"/>
    <property type="match status" value="1"/>
</dbReference>
<sequence>MKKIYYLLLVFLLTITHSSFGQEITVATQSFEGVGNWDLNEIPDTGTTQNNVIWGKVSSLSTLVPSAGNQFWGLKNPLTNPNNSVYTLAYESLAIDEYEDVKISFDYMYESTSSIFPSTYATLNIDDTVYYIVLQFSGNTGSNSITIDLNDYPAHPNPTNVSLSIVVNYNIGPPPFGNASNLYTNVNLGFDNFKVKGSITGFTGFIYDNGWMNGTPEDSNASQAKDAIIVAGNYEFTGITRVKSLTISGTGSATVAENATLYIANDLLVDDNLIVNSTSNSYGSLYVNGSSTGSMTYNLWVKEYDTNDLVTAPVYGEDFGTFASRNETKLATSGSNSRVKEFGPFIKNPGVYLKWDSLNEKDEILETAEGYRAATKTTSDNILSFKGLNHTTNYNKSVEHAPAGAASQWNLIGNPYTTYLNIPEFVNYNKSKMENGKGGVYAYNGTNWTVYNESSTTHMAPGQGFYIATQLTSTTMNFIRGMREVQGGDDFIAGRTTAPSLLTLNLSTSAEEKHSTEIYFNDETTLGLDQGFDSSIFGNNASGFTMFTQLVESNPSYKLAIQTMPNTALDNEGTAIPLGIIAPKGQQITIDIKENTLNSTATIILEDTKTNTWTTLTDKAYVFTAEESLNGLGRFILHVSDANRLSIVEKNTLESLQFFTGNKSIKIKGNLEKNTKIIVYDIQGRQINNSVLSNSVNEYTINANNYSSGIYIVKVENQVGNRTTKRVILK</sequence>
<dbReference type="RefSeq" id="WP_158409031.1">
    <property type="nucleotide sequence ID" value="NZ_HG315671.1"/>
</dbReference>
<accession>T2KP71</accession>
<proteinExistence type="predicted"/>
<evidence type="ECO:0000313" key="4">
    <source>
        <dbReference type="EMBL" id="CDF80652.1"/>
    </source>
</evidence>
<dbReference type="STRING" id="1347342.BN863_29400"/>
<evidence type="ECO:0000259" key="3">
    <source>
        <dbReference type="Pfam" id="PF18962"/>
    </source>
</evidence>
<reference evidence="4 5" key="1">
    <citation type="journal article" date="2013" name="Appl. Environ. Microbiol.">
        <title>The genome of the alga-associated marine flavobacterium Formosa agariphila KMM 3901T reveals a broad potential for degradation of algal polysaccharides.</title>
        <authorList>
            <person name="Mann A.J."/>
            <person name="Hahnke R.L."/>
            <person name="Huang S."/>
            <person name="Werner J."/>
            <person name="Xing P."/>
            <person name="Barbeyron T."/>
            <person name="Huettel B."/>
            <person name="Stueber K."/>
            <person name="Reinhardt R."/>
            <person name="Harder J."/>
            <person name="Gloeckner F.O."/>
            <person name="Amann R.I."/>
            <person name="Teeling H."/>
        </authorList>
    </citation>
    <scope>NUCLEOTIDE SEQUENCE [LARGE SCALE GENOMIC DNA]</scope>
    <source>
        <strain evidence="5">DSM 15362 / KCTC 12365 / LMG 23005 / KMM 3901</strain>
    </source>
</reference>
<evidence type="ECO:0000313" key="5">
    <source>
        <dbReference type="Proteomes" id="UP000016160"/>
    </source>
</evidence>
<keyword evidence="1 2" id="KW-0732">Signal</keyword>
<dbReference type="InterPro" id="IPR026444">
    <property type="entry name" value="Secre_tail"/>
</dbReference>
<evidence type="ECO:0000256" key="2">
    <source>
        <dbReference type="SAM" id="SignalP"/>
    </source>
</evidence>